<dbReference type="Proteomes" id="UP001142372">
    <property type="component" value="Unassembled WGS sequence"/>
</dbReference>
<evidence type="ECO:0000313" key="4">
    <source>
        <dbReference type="Proteomes" id="UP001142372"/>
    </source>
</evidence>
<name>A0A9W6H851_9MICO</name>
<sequence length="207" mass="21649">MKNTSTRLLLTCAAIGVAGGIVFSISAYVSGTLAAAAPMFYGAVIGVYFLPGVIAQALLRRGGVALITSVIAGLVSVPFQPIGFAAVMAAGSIGLLQEIPFAITRYRYWRAWLFYVAVTIAGLIFGIGVYLAQGAEQSQPWVQVLHIGLFVLSPVFFTWVGRAVAAGLDRTGAGRGLQLPIVRTRQPRSTDSDAPTNADSGAGTSTR</sequence>
<keyword evidence="2" id="KW-1133">Transmembrane helix</keyword>
<gene>
    <name evidence="3" type="ORF">GCM10017584_10010</name>
</gene>
<feature type="region of interest" description="Disordered" evidence="1">
    <location>
        <begin position="184"/>
        <end position="207"/>
    </location>
</feature>
<dbReference type="RefSeq" id="WP_271176108.1">
    <property type="nucleotide sequence ID" value="NZ_BAAAJO010000001.1"/>
</dbReference>
<comment type="caution">
    <text evidence="3">The sequence shown here is derived from an EMBL/GenBank/DDBJ whole genome shotgun (WGS) entry which is preliminary data.</text>
</comment>
<feature type="compositionally biased region" description="Polar residues" evidence="1">
    <location>
        <begin position="187"/>
        <end position="207"/>
    </location>
</feature>
<dbReference type="AlphaFoldDB" id="A0A9W6H851"/>
<evidence type="ECO:0000313" key="3">
    <source>
        <dbReference type="EMBL" id="GLJ75427.1"/>
    </source>
</evidence>
<keyword evidence="2" id="KW-0812">Transmembrane</keyword>
<evidence type="ECO:0000256" key="1">
    <source>
        <dbReference type="SAM" id="MobiDB-lite"/>
    </source>
</evidence>
<dbReference type="InterPro" id="IPR017195">
    <property type="entry name" value="ABC_thiamin-permease_prd"/>
</dbReference>
<feature type="transmembrane region" description="Helical" evidence="2">
    <location>
        <begin position="82"/>
        <end position="103"/>
    </location>
</feature>
<feature type="transmembrane region" description="Helical" evidence="2">
    <location>
        <begin position="34"/>
        <end position="51"/>
    </location>
</feature>
<protein>
    <submittedName>
        <fullName evidence="3">Thiamine ABC transporter permease</fullName>
    </submittedName>
</protein>
<dbReference type="EMBL" id="BSEN01000003">
    <property type="protein sequence ID" value="GLJ75427.1"/>
    <property type="molecule type" value="Genomic_DNA"/>
</dbReference>
<reference evidence="3" key="1">
    <citation type="journal article" date="2014" name="Int. J. Syst. Evol. Microbiol.">
        <title>Complete genome sequence of Corynebacterium casei LMG S-19264T (=DSM 44701T), isolated from a smear-ripened cheese.</title>
        <authorList>
            <consortium name="US DOE Joint Genome Institute (JGI-PGF)"/>
            <person name="Walter F."/>
            <person name="Albersmeier A."/>
            <person name="Kalinowski J."/>
            <person name="Ruckert C."/>
        </authorList>
    </citation>
    <scope>NUCLEOTIDE SEQUENCE</scope>
    <source>
        <strain evidence="3">VKM Ac-1401</strain>
    </source>
</reference>
<proteinExistence type="predicted"/>
<accession>A0A9W6H851</accession>
<feature type="transmembrane region" description="Helical" evidence="2">
    <location>
        <begin position="58"/>
        <end position="76"/>
    </location>
</feature>
<keyword evidence="2" id="KW-0472">Membrane</keyword>
<feature type="transmembrane region" description="Helical" evidence="2">
    <location>
        <begin position="144"/>
        <end position="165"/>
    </location>
</feature>
<feature type="transmembrane region" description="Helical" evidence="2">
    <location>
        <begin position="112"/>
        <end position="132"/>
    </location>
</feature>
<organism evidence="3 4">
    <name type="scientific">Leifsonia poae</name>
    <dbReference type="NCBI Taxonomy" id="110933"/>
    <lineage>
        <taxon>Bacteria</taxon>
        <taxon>Bacillati</taxon>
        <taxon>Actinomycetota</taxon>
        <taxon>Actinomycetes</taxon>
        <taxon>Micrococcales</taxon>
        <taxon>Microbacteriaceae</taxon>
        <taxon>Leifsonia</taxon>
    </lineage>
</organism>
<dbReference type="Pfam" id="PF09819">
    <property type="entry name" value="ABC_cobalt"/>
    <property type="match status" value="1"/>
</dbReference>
<reference evidence="3" key="2">
    <citation type="submission" date="2023-01" db="EMBL/GenBank/DDBJ databases">
        <authorList>
            <person name="Sun Q."/>
            <person name="Evtushenko L."/>
        </authorList>
    </citation>
    <scope>NUCLEOTIDE SEQUENCE</scope>
    <source>
        <strain evidence="3">VKM Ac-1401</strain>
    </source>
</reference>
<keyword evidence="4" id="KW-1185">Reference proteome</keyword>
<evidence type="ECO:0000256" key="2">
    <source>
        <dbReference type="SAM" id="Phobius"/>
    </source>
</evidence>